<dbReference type="RefSeq" id="WP_019345244.1">
    <property type="nucleotide sequence ID" value="NZ_AGSZ01000255.1"/>
</dbReference>
<feature type="transmembrane region" description="Helical" evidence="1">
    <location>
        <begin position="35"/>
        <end position="58"/>
    </location>
</feature>
<evidence type="ECO:0000313" key="3">
    <source>
        <dbReference type="Proteomes" id="UP000037594"/>
    </source>
</evidence>
<protein>
    <submittedName>
        <fullName evidence="2">Uncharacterized protein</fullName>
    </submittedName>
</protein>
<dbReference type="OrthoDB" id="4627516at2"/>
<accession>A0A0J8X004</accession>
<dbReference type="PATRIC" id="fig|451644.5.peg.2081"/>
<reference evidence="2 3" key="1">
    <citation type="submission" date="2015-06" db="EMBL/GenBank/DDBJ databases">
        <title>Genome sequence of Mycobacterium conceptionense strain MLE.</title>
        <authorList>
            <person name="Greninger A.L."/>
            <person name="Cunningham G."/>
            <person name="Chiu C.Y."/>
            <person name="Miller S."/>
        </authorList>
    </citation>
    <scope>NUCLEOTIDE SEQUENCE [LARGE SCALE GENOMIC DNA]</scope>
    <source>
        <strain evidence="2 3">MLE</strain>
    </source>
</reference>
<evidence type="ECO:0000313" key="2">
    <source>
        <dbReference type="EMBL" id="KMV18749.1"/>
    </source>
</evidence>
<keyword evidence="1" id="KW-0472">Membrane</keyword>
<feature type="transmembrane region" description="Helical" evidence="1">
    <location>
        <begin position="70"/>
        <end position="89"/>
    </location>
</feature>
<proteinExistence type="predicted"/>
<sequence>MWTTVLALAIAVNFDPTRIGFILVVLSRPRPILQLAAYLCGGVLMSAAVAVLVVFVVHRGLFRVPEIDGATVQLVVGVLAVLLAAFLATNISVGTLSRKAVPVGAAEPEVGGAGAVPVAETPGWLKGRALGTSPWVSGAMGVSTALPSVEYMALLVVIAASSVSAWAKALTIGGYLLVANIVSAAPLVSYAVAPDRTQSTLASFQRWIRARRRRDFALVLAIAGSVLIALGFAGR</sequence>
<name>A0A0J8X004_9MYCO</name>
<feature type="transmembrane region" description="Helical" evidence="1">
    <location>
        <begin position="149"/>
        <end position="167"/>
    </location>
</feature>
<dbReference type="Pfam" id="PF11139">
    <property type="entry name" value="SfLAP"/>
    <property type="match status" value="1"/>
</dbReference>
<dbReference type="AlphaFoldDB" id="A0A0J8X004"/>
<feature type="transmembrane region" description="Helical" evidence="1">
    <location>
        <begin position="173"/>
        <end position="193"/>
    </location>
</feature>
<keyword evidence="1" id="KW-1133">Transmembrane helix</keyword>
<dbReference type="EMBL" id="LFOD01000006">
    <property type="protein sequence ID" value="KMV18749.1"/>
    <property type="molecule type" value="Genomic_DNA"/>
</dbReference>
<gene>
    <name evidence="2" type="ORF">ACT17_10120</name>
</gene>
<comment type="caution">
    <text evidence="2">The sequence shown here is derived from an EMBL/GenBank/DDBJ whole genome shotgun (WGS) entry which is preliminary data.</text>
</comment>
<feature type="transmembrane region" description="Helical" evidence="1">
    <location>
        <begin position="214"/>
        <end position="233"/>
    </location>
</feature>
<dbReference type="InterPro" id="IPR021315">
    <property type="entry name" value="Gap/Sap"/>
</dbReference>
<evidence type="ECO:0000256" key="1">
    <source>
        <dbReference type="SAM" id="Phobius"/>
    </source>
</evidence>
<organism evidence="2 3">
    <name type="scientific">Mycolicibacterium conceptionense</name>
    <dbReference type="NCBI Taxonomy" id="451644"/>
    <lineage>
        <taxon>Bacteria</taxon>
        <taxon>Bacillati</taxon>
        <taxon>Actinomycetota</taxon>
        <taxon>Actinomycetes</taxon>
        <taxon>Mycobacteriales</taxon>
        <taxon>Mycobacteriaceae</taxon>
        <taxon>Mycolicibacterium</taxon>
    </lineage>
</organism>
<dbReference type="Proteomes" id="UP000037594">
    <property type="component" value="Unassembled WGS sequence"/>
</dbReference>
<keyword evidence="1" id="KW-0812">Transmembrane</keyword>
<feature type="transmembrane region" description="Helical" evidence="1">
    <location>
        <begin position="6"/>
        <end position="26"/>
    </location>
</feature>